<dbReference type="Gene3D" id="1.25.40.10">
    <property type="entry name" value="Tetratricopeptide repeat domain"/>
    <property type="match status" value="1"/>
</dbReference>
<proteinExistence type="predicted"/>
<evidence type="ECO:0000259" key="1">
    <source>
        <dbReference type="Pfam" id="PF00534"/>
    </source>
</evidence>
<dbReference type="InterPro" id="IPR022622">
    <property type="entry name" value="DUF3492"/>
</dbReference>
<dbReference type="InterPro" id="IPR011990">
    <property type="entry name" value="TPR-like_helical_dom_sf"/>
</dbReference>
<keyword evidence="3" id="KW-0808">Transferase</keyword>
<gene>
    <name evidence="3" type="ORF">FHS18_000780</name>
</gene>
<protein>
    <submittedName>
        <fullName evidence="3">Glycosyltransferase involved in cell wall biosynthesis</fullName>
    </submittedName>
</protein>
<dbReference type="SUPFAM" id="SSF53756">
    <property type="entry name" value="UDP-Glycosyltransferase/glycogen phosphorylase"/>
    <property type="match status" value="1"/>
</dbReference>
<sequence length="592" mass="66601">MEGKLKVMLTTEGTYPFHQGGVSTWCDILVNRLSAVEFIVYSITMNPFVTQKFRLPADSTLYAVPLWGTEEPSEHLSVPFPHTYQQKLETGDQPVREHFLPLFTAMIEELIAEVKNPYRFADILLGLYLYFERYEYKATFKNEQVWAHYKKMILKAASDKRTGLSQPDIYGLVQSLGWVYRFFNIVNTPIPPVHVAHSSAAAFCGIPCILAKKLNQTPYMLTEHGIYLREQYLSLSNRGYSTFMSKFLIRMIHSITSVNYAFADQVSPVCQYNMRWEHQFGVSKRRIDVIYNGIDTEVFKEAPPRRPGAPVMVMVARVDPIKDIKTFMEAARIVLDLQPDAKFIVYGSVSVPAYYEECVELQKQLKLGNAFIFAGHATQMAAAYQSGDIIVLSSISEAFPYSVVEAMMTGKPVVATDVGGISEALGDAGILVEPRNPQALAEGMLAYIGNPELRAEIGREGRERALGYFTLDRVLELHLKSYIKLATRAEERVLSTTAGAKETQPAREEAAPRLMQEEAIREAERHGKSGSLREAIAMYRQALAAMPDSPQAPYILTELAMLHNRLGEYDEALAELTRCEIMLALTADRRIG</sequence>
<organism evidence="3 4">
    <name type="scientific">Paenibacillus phyllosphaerae</name>
    <dbReference type="NCBI Taxonomy" id="274593"/>
    <lineage>
        <taxon>Bacteria</taxon>
        <taxon>Bacillati</taxon>
        <taxon>Bacillota</taxon>
        <taxon>Bacilli</taxon>
        <taxon>Bacillales</taxon>
        <taxon>Paenibacillaceae</taxon>
        <taxon>Paenibacillus</taxon>
    </lineage>
</organism>
<dbReference type="PANTHER" id="PTHR12526">
    <property type="entry name" value="GLYCOSYLTRANSFERASE"/>
    <property type="match status" value="1"/>
</dbReference>
<name>A0A7W5AUA8_9BACL</name>
<dbReference type="Pfam" id="PF11997">
    <property type="entry name" value="DUF3492"/>
    <property type="match status" value="1"/>
</dbReference>
<dbReference type="Proteomes" id="UP000570361">
    <property type="component" value="Unassembled WGS sequence"/>
</dbReference>
<accession>A0A7W5AUA8</accession>
<dbReference type="Gene3D" id="3.40.50.2000">
    <property type="entry name" value="Glycogen Phosphorylase B"/>
    <property type="match status" value="2"/>
</dbReference>
<dbReference type="InterPro" id="IPR001296">
    <property type="entry name" value="Glyco_trans_1"/>
</dbReference>
<dbReference type="SUPFAM" id="SSF48452">
    <property type="entry name" value="TPR-like"/>
    <property type="match status" value="1"/>
</dbReference>
<keyword evidence="4" id="KW-1185">Reference proteome</keyword>
<feature type="domain" description="DUF3492" evidence="2">
    <location>
        <begin position="6"/>
        <end position="282"/>
    </location>
</feature>
<dbReference type="InterPro" id="IPR047691">
    <property type="entry name" value="PelF-like"/>
</dbReference>
<dbReference type="GO" id="GO:0016757">
    <property type="term" value="F:glycosyltransferase activity"/>
    <property type="evidence" value="ECO:0007669"/>
    <property type="project" value="InterPro"/>
</dbReference>
<dbReference type="RefSeq" id="WP_183597118.1">
    <property type="nucleotide sequence ID" value="NZ_JACHXK010000001.1"/>
</dbReference>
<reference evidence="3 4" key="1">
    <citation type="submission" date="2020-08" db="EMBL/GenBank/DDBJ databases">
        <title>Genomic Encyclopedia of Type Strains, Phase III (KMG-III): the genomes of soil and plant-associated and newly described type strains.</title>
        <authorList>
            <person name="Whitman W."/>
        </authorList>
    </citation>
    <scope>NUCLEOTIDE SEQUENCE [LARGE SCALE GENOMIC DNA]</scope>
    <source>
        <strain evidence="3 4">CECT 5862</strain>
    </source>
</reference>
<evidence type="ECO:0000313" key="4">
    <source>
        <dbReference type="Proteomes" id="UP000570361"/>
    </source>
</evidence>
<dbReference type="AlphaFoldDB" id="A0A7W5AUA8"/>
<dbReference type="Pfam" id="PF14559">
    <property type="entry name" value="TPR_19"/>
    <property type="match status" value="1"/>
</dbReference>
<dbReference type="Pfam" id="PF00534">
    <property type="entry name" value="Glycos_transf_1"/>
    <property type="match status" value="1"/>
</dbReference>
<evidence type="ECO:0000259" key="2">
    <source>
        <dbReference type="Pfam" id="PF11997"/>
    </source>
</evidence>
<evidence type="ECO:0000313" key="3">
    <source>
        <dbReference type="EMBL" id="MBB3108752.1"/>
    </source>
</evidence>
<dbReference type="EMBL" id="JACHXK010000001">
    <property type="protein sequence ID" value="MBB3108752.1"/>
    <property type="molecule type" value="Genomic_DNA"/>
</dbReference>
<comment type="caution">
    <text evidence="3">The sequence shown here is derived from an EMBL/GenBank/DDBJ whole genome shotgun (WGS) entry which is preliminary data.</text>
</comment>
<feature type="domain" description="Glycosyl transferase family 1" evidence="1">
    <location>
        <begin position="298"/>
        <end position="464"/>
    </location>
</feature>
<dbReference type="NCBIfam" id="NF038011">
    <property type="entry name" value="PelF"/>
    <property type="match status" value="1"/>
</dbReference>